<keyword evidence="2" id="KW-1185">Reference proteome</keyword>
<dbReference type="EMBL" id="JASZZN010000022">
    <property type="protein sequence ID" value="MDM4018484.1"/>
    <property type="molecule type" value="Genomic_DNA"/>
</dbReference>
<evidence type="ECO:0000313" key="1">
    <source>
        <dbReference type="EMBL" id="MDM4018484.1"/>
    </source>
</evidence>
<organism evidence="1 2">
    <name type="scientific">Roseiconus lacunae</name>
    <dbReference type="NCBI Taxonomy" id="2605694"/>
    <lineage>
        <taxon>Bacteria</taxon>
        <taxon>Pseudomonadati</taxon>
        <taxon>Planctomycetota</taxon>
        <taxon>Planctomycetia</taxon>
        <taxon>Pirellulales</taxon>
        <taxon>Pirellulaceae</taxon>
        <taxon>Roseiconus</taxon>
    </lineage>
</organism>
<reference evidence="1 2" key="1">
    <citation type="submission" date="2023-06" db="EMBL/GenBank/DDBJ databases">
        <title>Roseiconus lacunae JC819 isolated from Gulf of Mannar region, Tamil Nadu.</title>
        <authorList>
            <person name="Pk S."/>
            <person name="Ch S."/>
            <person name="Ch V.R."/>
        </authorList>
    </citation>
    <scope>NUCLEOTIDE SEQUENCE [LARGE SCALE GENOMIC DNA]</scope>
    <source>
        <strain evidence="1 2">JC819</strain>
    </source>
</reference>
<dbReference type="Proteomes" id="UP001239462">
    <property type="component" value="Unassembled WGS sequence"/>
</dbReference>
<gene>
    <name evidence="1" type="ORF">QTN89_23740</name>
</gene>
<sequence length="73" mass="8118">MTEFTEMKTYDIQQIGDAGSVLATIPIDAISGEAAAKQLKSVERGTEKIVVCLDGAPMNEMGVDYWQKRVRRR</sequence>
<proteinExistence type="predicted"/>
<dbReference type="RefSeq" id="WP_149497758.1">
    <property type="nucleotide sequence ID" value="NZ_CP141221.1"/>
</dbReference>
<comment type="caution">
    <text evidence="1">The sequence shown here is derived from an EMBL/GenBank/DDBJ whole genome shotgun (WGS) entry which is preliminary data.</text>
</comment>
<name>A0ABT7PQC9_9BACT</name>
<accession>A0ABT7PQC9</accession>
<evidence type="ECO:0000313" key="2">
    <source>
        <dbReference type="Proteomes" id="UP001239462"/>
    </source>
</evidence>
<protein>
    <submittedName>
        <fullName evidence="1">Uncharacterized protein</fullName>
    </submittedName>
</protein>